<evidence type="ECO:0000259" key="4">
    <source>
        <dbReference type="PROSITE" id="PS50966"/>
    </source>
</evidence>
<protein>
    <recommendedName>
        <fullName evidence="4">SWIM-type domain-containing protein</fullName>
    </recommendedName>
</protein>
<evidence type="ECO:0000313" key="6">
    <source>
        <dbReference type="EMBL" id="CAF4444187.1"/>
    </source>
</evidence>
<feature type="domain" description="SWIM-type" evidence="4">
    <location>
        <begin position="187"/>
        <end position="226"/>
    </location>
</feature>
<dbReference type="Proteomes" id="UP000676336">
    <property type="component" value="Unassembled WGS sequence"/>
</dbReference>
<sequence length="275" mass="31344">MPSFLAKGEKQFTTETAYQTRFVTKIRWVIESANGRIKQWRVFDKVLPNSLLKTVGDLIAIVCALQNSYGAPFIKSTSKDKELAQQMLKLRDQTDELGNYVIKLKNKTEKLLQWKELNSADTVPDFPRLTFEELNDLTLGTYQPKQAKSYAVEHLPVDGKYVVKVAKDRTDLIKAKIQSTHKISDAYFVWIRYSSRTILGWYCTCRAGARIVGCCAHCASIIWYLSFARHEPEQLKQESSSFLNSLADAADYSDISDKSDTETDSDDDNLFYAFA</sequence>
<dbReference type="AlphaFoldDB" id="A0A817A1Z3"/>
<proteinExistence type="predicted"/>
<reference evidence="5" key="1">
    <citation type="submission" date="2021-02" db="EMBL/GenBank/DDBJ databases">
        <authorList>
            <person name="Nowell W R."/>
        </authorList>
    </citation>
    <scope>NUCLEOTIDE SEQUENCE</scope>
</reference>
<evidence type="ECO:0000313" key="5">
    <source>
        <dbReference type="EMBL" id="CAF2238535.1"/>
    </source>
</evidence>
<dbReference type="PROSITE" id="PS50966">
    <property type="entry name" value="ZF_SWIM"/>
    <property type="match status" value="1"/>
</dbReference>
<evidence type="ECO:0000256" key="1">
    <source>
        <dbReference type="ARBA" id="ARBA00001968"/>
    </source>
</evidence>
<organism evidence="5 7">
    <name type="scientific">Rotaria magnacalcarata</name>
    <dbReference type="NCBI Taxonomy" id="392030"/>
    <lineage>
        <taxon>Eukaryota</taxon>
        <taxon>Metazoa</taxon>
        <taxon>Spiralia</taxon>
        <taxon>Gnathifera</taxon>
        <taxon>Rotifera</taxon>
        <taxon>Eurotatoria</taxon>
        <taxon>Bdelloidea</taxon>
        <taxon>Philodinida</taxon>
        <taxon>Philodinidae</taxon>
        <taxon>Rotaria</taxon>
    </lineage>
</organism>
<gene>
    <name evidence="5" type="ORF">MBJ925_LOCUS37240</name>
    <name evidence="6" type="ORF">SMN809_LOCUS32413</name>
</gene>
<comment type="cofactor">
    <cofactor evidence="1">
        <name>a divalent metal cation</name>
        <dbReference type="ChEBI" id="CHEBI:60240"/>
    </cofactor>
</comment>
<dbReference type="Proteomes" id="UP000663824">
    <property type="component" value="Unassembled WGS sequence"/>
</dbReference>
<dbReference type="EMBL" id="CAJNRE010020668">
    <property type="protein sequence ID" value="CAF2238535.1"/>
    <property type="molecule type" value="Genomic_DNA"/>
</dbReference>
<comment type="caution">
    <text evidence="5">The sequence shown here is derived from an EMBL/GenBank/DDBJ whole genome shotgun (WGS) entry which is preliminary data.</text>
</comment>
<dbReference type="InterPro" id="IPR027806">
    <property type="entry name" value="HARBI1_dom"/>
</dbReference>
<keyword evidence="3" id="KW-0863">Zinc-finger</keyword>
<dbReference type="Pfam" id="PF13359">
    <property type="entry name" value="DDE_Tnp_4"/>
    <property type="match status" value="1"/>
</dbReference>
<name>A0A817A1Z3_9BILA</name>
<accession>A0A817A1Z3</accession>
<evidence type="ECO:0000313" key="7">
    <source>
        <dbReference type="Proteomes" id="UP000663824"/>
    </source>
</evidence>
<keyword evidence="2" id="KW-0479">Metal-binding</keyword>
<keyword evidence="3" id="KW-0862">Zinc</keyword>
<evidence type="ECO:0000256" key="2">
    <source>
        <dbReference type="ARBA" id="ARBA00022723"/>
    </source>
</evidence>
<dbReference type="InterPro" id="IPR007527">
    <property type="entry name" value="Znf_SWIM"/>
</dbReference>
<dbReference type="EMBL" id="CAJOBI010067838">
    <property type="protein sequence ID" value="CAF4444187.1"/>
    <property type="molecule type" value="Genomic_DNA"/>
</dbReference>
<evidence type="ECO:0000256" key="3">
    <source>
        <dbReference type="PROSITE-ProRule" id="PRU00325"/>
    </source>
</evidence>
<dbReference type="GO" id="GO:0008270">
    <property type="term" value="F:zinc ion binding"/>
    <property type="evidence" value="ECO:0007669"/>
    <property type="project" value="UniProtKB-KW"/>
</dbReference>